<reference evidence="1" key="1">
    <citation type="submission" date="2020-10" db="EMBL/GenBank/DDBJ databases">
        <title>Genome Sequence of Monilinia vaccinii-corymbosi Sheds Light on Mummy Berry Disease Infection of Blueberry and Mating Type.</title>
        <authorList>
            <person name="Yow A.G."/>
            <person name="Zhang Y."/>
            <person name="Bansal K."/>
            <person name="Eacker S.M."/>
            <person name="Sullivan S."/>
            <person name="Liachko I."/>
            <person name="Cubeta M.A."/>
            <person name="Rollins J.A."/>
            <person name="Ashrafi H."/>
        </authorList>
    </citation>
    <scope>NUCLEOTIDE SEQUENCE</scope>
    <source>
        <strain evidence="1">RL-1</strain>
    </source>
</reference>
<sequence length="51" mass="5780">MSEGGWKKKKNVKHRNRTGMGHEFLDYSAALLRTTGTNLHGKLKVIDGQLR</sequence>
<dbReference type="Proteomes" id="UP000672032">
    <property type="component" value="Chromosome 1"/>
</dbReference>
<gene>
    <name evidence="1" type="ORF">DSL72_004967</name>
</gene>
<protein>
    <submittedName>
        <fullName evidence="1">Uncharacterized protein</fullName>
    </submittedName>
</protein>
<proteinExistence type="predicted"/>
<dbReference type="AlphaFoldDB" id="A0A8A3P3E9"/>
<evidence type="ECO:0000313" key="2">
    <source>
        <dbReference type="Proteomes" id="UP000672032"/>
    </source>
</evidence>
<organism evidence="1 2">
    <name type="scientific">Monilinia vaccinii-corymbosi</name>
    <dbReference type="NCBI Taxonomy" id="61207"/>
    <lineage>
        <taxon>Eukaryota</taxon>
        <taxon>Fungi</taxon>
        <taxon>Dikarya</taxon>
        <taxon>Ascomycota</taxon>
        <taxon>Pezizomycotina</taxon>
        <taxon>Leotiomycetes</taxon>
        <taxon>Helotiales</taxon>
        <taxon>Sclerotiniaceae</taxon>
        <taxon>Monilinia</taxon>
    </lineage>
</organism>
<accession>A0A8A3P3E9</accession>
<keyword evidence="2" id="KW-1185">Reference proteome</keyword>
<dbReference type="EMBL" id="CP063405">
    <property type="protein sequence ID" value="QSZ30444.1"/>
    <property type="molecule type" value="Genomic_DNA"/>
</dbReference>
<name>A0A8A3P3E9_9HELO</name>
<evidence type="ECO:0000313" key="1">
    <source>
        <dbReference type="EMBL" id="QSZ30444.1"/>
    </source>
</evidence>